<evidence type="ECO:0000256" key="5">
    <source>
        <dbReference type="SAM" id="Phobius"/>
    </source>
</evidence>
<dbReference type="KEGG" id="adl:AURDEDRAFT_176109"/>
<accession>J0D788</accession>
<evidence type="ECO:0000256" key="4">
    <source>
        <dbReference type="PROSITE-ProRule" id="PRU00134"/>
    </source>
</evidence>
<dbReference type="Gene3D" id="6.10.140.2220">
    <property type="match status" value="1"/>
</dbReference>
<dbReference type="OrthoDB" id="2998255at2759"/>
<organism evidence="7 8">
    <name type="scientific">Auricularia subglabra (strain TFB-10046 / SS5)</name>
    <name type="common">White-rot fungus</name>
    <name type="synonym">Auricularia delicata (strain TFB10046)</name>
    <dbReference type="NCBI Taxonomy" id="717982"/>
    <lineage>
        <taxon>Eukaryota</taxon>
        <taxon>Fungi</taxon>
        <taxon>Dikarya</taxon>
        <taxon>Basidiomycota</taxon>
        <taxon>Agaricomycotina</taxon>
        <taxon>Agaricomycetes</taxon>
        <taxon>Auriculariales</taxon>
        <taxon>Auriculariaceae</taxon>
        <taxon>Auricularia</taxon>
    </lineage>
</organism>
<evidence type="ECO:0000256" key="3">
    <source>
        <dbReference type="ARBA" id="ARBA00022833"/>
    </source>
</evidence>
<evidence type="ECO:0000256" key="1">
    <source>
        <dbReference type="ARBA" id="ARBA00022723"/>
    </source>
</evidence>
<dbReference type="Proteomes" id="UP000006514">
    <property type="component" value="Unassembled WGS sequence"/>
</dbReference>
<evidence type="ECO:0000313" key="8">
    <source>
        <dbReference type="Proteomes" id="UP000006514"/>
    </source>
</evidence>
<keyword evidence="5" id="KW-0472">Membrane</keyword>
<keyword evidence="5" id="KW-1133">Transmembrane helix</keyword>
<feature type="domain" description="MYND-type" evidence="6">
    <location>
        <begin position="221"/>
        <end position="273"/>
    </location>
</feature>
<proteinExistence type="predicted"/>
<keyword evidence="1" id="KW-0479">Metal-binding</keyword>
<keyword evidence="8" id="KW-1185">Reference proteome</keyword>
<feature type="transmembrane region" description="Helical" evidence="5">
    <location>
        <begin position="30"/>
        <end position="50"/>
    </location>
</feature>
<dbReference type="GO" id="GO:0008270">
    <property type="term" value="F:zinc ion binding"/>
    <property type="evidence" value="ECO:0007669"/>
    <property type="project" value="UniProtKB-KW"/>
</dbReference>
<keyword evidence="2 4" id="KW-0863">Zinc-finger</keyword>
<dbReference type="EMBL" id="JH687917">
    <property type="protein sequence ID" value="EJD34856.1"/>
    <property type="molecule type" value="Genomic_DNA"/>
</dbReference>
<dbReference type="PROSITE" id="PS50865">
    <property type="entry name" value="ZF_MYND_2"/>
    <property type="match status" value="1"/>
</dbReference>
<keyword evidence="3" id="KW-0862">Zinc</keyword>
<keyword evidence="5" id="KW-0812">Transmembrane</keyword>
<dbReference type="InParanoid" id="J0D788"/>
<reference evidence="8" key="1">
    <citation type="journal article" date="2012" name="Science">
        <title>The Paleozoic origin of enzymatic lignin decomposition reconstructed from 31 fungal genomes.</title>
        <authorList>
            <person name="Floudas D."/>
            <person name="Binder M."/>
            <person name="Riley R."/>
            <person name="Barry K."/>
            <person name="Blanchette R.A."/>
            <person name="Henrissat B."/>
            <person name="Martinez A.T."/>
            <person name="Otillar R."/>
            <person name="Spatafora J.W."/>
            <person name="Yadav J.S."/>
            <person name="Aerts A."/>
            <person name="Benoit I."/>
            <person name="Boyd A."/>
            <person name="Carlson A."/>
            <person name="Copeland A."/>
            <person name="Coutinho P.M."/>
            <person name="de Vries R.P."/>
            <person name="Ferreira P."/>
            <person name="Findley K."/>
            <person name="Foster B."/>
            <person name="Gaskell J."/>
            <person name="Glotzer D."/>
            <person name="Gorecki P."/>
            <person name="Heitman J."/>
            <person name="Hesse C."/>
            <person name="Hori C."/>
            <person name="Igarashi K."/>
            <person name="Jurgens J.A."/>
            <person name="Kallen N."/>
            <person name="Kersten P."/>
            <person name="Kohler A."/>
            <person name="Kuees U."/>
            <person name="Kumar T.K.A."/>
            <person name="Kuo A."/>
            <person name="LaButti K."/>
            <person name="Larrondo L.F."/>
            <person name="Lindquist E."/>
            <person name="Ling A."/>
            <person name="Lombard V."/>
            <person name="Lucas S."/>
            <person name="Lundell T."/>
            <person name="Martin R."/>
            <person name="McLaughlin D.J."/>
            <person name="Morgenstern I."/>
            <person name="Morin E."/>
            <person name="Murat C."/>
            <person name="Nagy L.G."/>
            <person name="Nolan M."/>
            <person name="Ohm R.A."/>
            <person name="Patyshakuliyeva A."/>
            <person name="Rokas A."/>
            <person name="Ruiz-Duenas F.J."/>
            <person name="Sabat G."/>
            <person name="Salamov A."/>
            <person name="Samejima M."/>
            <person name="Schmutz J."/>
            <person name="Slot J.C."/>
            <person name="St John F."/>
            <person name="Stenlid J."/>
            <person name="Sun H."/>
            <person name="Sun S."/>
            <person name="Syed K."/>
            <person name="Tsang A."/>
            <person name="Wiebenga A."/>
            <person name="Young D."/>
            <person name="Pisabarro A."/>
            <person name="Eastwood D.C."/>
            <person name="Martin F."/>
            <person name="Cullen D."/>
            <person name="Grigoriev I.V."/>
            <person name="Hibbett D.S."/>
        </authorList>
    </citation>
    <scope>NUCLEOTIDE SEQUENCE [LARGE SCALE GENOMIC DNA]</scope>
    <source>
        <strain evidence="8">TFB10046</strain>
    </source>
</reference>
<dbReference type="SUPFAM" id="SSF144232">
    <property type="entry name" value="HIT/MYND zinc finger-like"/>
    <property type="match status" value="1"/>
</dbReference>
<evidence type="ECO:0000313" key="7">
    <source>
        <dbReference type="EMBL" id="EJD34856.1"/>
    </source>
</evidence>
<dbReference type="AlphaFoldDB" id="J0D788"/>
<evidence type="ECO:0000256" key="2">
    <source>
        <dbReference type="ARBA" id="ARBA00022771"/>
    </source>
</evidence>
<sequence>MFGGKRRRHWPLHPNDLIPRGARQSAEMHVHWCCLFVSPVPIAVLMMLTVGCRPIVFPYLLESPLRERLLWCIVQILNAGKARDSFSWPATVHYRRPEHLSVQLSTPNTPGNTYVNSAVSLLQAFLNGPDAESHDLATFYQGYEAALIPAVSNALEQSGSLALDSLSRGVLCQIAVDLHDHLPNVELHPLARAWQHARSQSDDASHVASLHSHLKGRYRRRTCCGPECTRGIHDTEDGKPLSLCAGCKFTQYCSKGCQIADWKRETWPHKKLCPILRLFVPILESKAFEEGFHTLDFKESDFVLMLRWLNEH</sequence>
<dbReference type="Pfam" id="PF01753">
    <property type="entry name" value="zf-MYND"/>
    <property type="match status" value="1"/>
</dbReference>
<evidence type="ECO:0000259" key="6">
    <source>
        <dbReference type="PROSITE" id="PS50865"/>
    </source>
</evidence>
<dbReference type="InterPro" id="IPR002893">
    <property type="entry name" value="Znf_MYND"/>
</dbReference>
<protein>
    <recommendedName>
        <fullName evidence="6">MYND-type domain-containing protein</fullName>
    </recommendedName>
</protein>
<gene>
    <name evidence="7" type="ORF">AURDEDRAFT_176109</name>
</gene>
<name>J0D788_AURST</name>